<keyword evidence="4 7" id="KW-0689">Ribosomal protein</keyword>
<evidence type="ECO:0000256" key="6">
    <source>
        <dbReference type="ARBA" id="ARBA00035254"/>
    </source>
</evidence>
<dbReference type="Pfam" id="PF01479">
    <property type="entry name" value="S4"/>
    <property type="match status" value="1"/>
</dbReference>
<accession>A0ABX4MFE1</accession>
<keyword evidence="5 7" id="KW-0687">Ribonucleoprotein</keyword>
<reference evidence="11" key="1">
    <citation type="submission" date="2017-09" db="EMBL/GenBank/DDBJ databases">
        <authorList>
            <person name="Campbell M.A."/>
            <person name="Lukasik P."/>
            <person name="Simon C."/>
            <person name="McCutcheon J.P."/>
        </authorList>
    </citation>
    <scope>NUCLEOTIDE SEQUENCE [LARGE SCALE GENOMIC DNA]</scope>
    <source>
        <strain evidence="11">MAGNEO</strain>
    </source>
</reference>
<feature type="domain" description="RNA-binding S4" evidence="9">
    <location>
        <begin position="94"/>
        <end position="158"/>
    </location>
</feature>
<organism evidence="11 12">
    <name type="scientific">Candidatus Hodgkinia cicadicola</name>
    <dbReference type="NCBI Taxonomy" id="573658"/>
    <lineage>
        <taxon>Bacteria</taxon>
        <taxon>Pseudomonadati</taxon>
        <taxon>Pseudomonadota</taxon>
        <taxon>Alphaproteobacteria</taxon>
        <taxon>Hyphomicrobiales</taxon>
        <taxon>Candidatus Hodgkinia</taxon>
    </lineage>
</organism>
<comment type="similarity">
    <text evidence="1 7 8">Belongs to the universal ribosomal protein uS4 family.</text>
</comment>
<evidence type="ECO:0000256" key="5">
    <source>
        <dbReference type="ARBA" id="ARBA00023274"/>
    </source>
</evidence>
<dbReference type="PROSITE" id="PS00632">
    <property type="entry name" value="RIBOSOMAL_S4"/>
    <property type="match status" value="1"/>
</dbReference>
<keyword evidence="2 7" id="KW-0699">rRNA-binding</keyword>
<protein>
    <recommendedName>
        <fullName evidence="6 7">Small ribosomal subunit protein uS4</fullName>
    </recommendedName>
</protein>
<dbReference type="InterPro" id="IPR018079">
    <property type="entry name" value="Ribosomal_uS4_CS"/>
</dbReference>
<comment type="function">
    <text evidence="7">One of the primary rRNA binding proteins, it binds directly to 16S rRNA where it nucleates assembly of the body of the 30S subunit.</text>
</comment>
<dbReference type="Gene3D" id="1.10.1050.10">
    <property type="entry name" value="Ribosomal Protein S4 Delta 41, Chain A, domain 1"/>
    <property type="match status" value="1"/>
</dbReference>
<dbReference type="HAMAP" id="MF_01306_B">
    <property type="entry name" value="Ribosomal_uS4_B"/>
    <property type="match status" value="1"/>
</dbReference>
<evidence type="ECO:0000256" key="2">
    <source>
        <dbReference type="ARBA" id="ARBA00022730"/>
    </source>
</evidence>
<evidence type="ECO:0000259" key="9">
    <source>
        <dbReference type="SMART" id="SM00363"/>
    </source>
</evidence>
<sequence length="207" mass="24484">MNKRQVPKFKFDRRIGENIWNSKRSSINKRNYGPGQHGNKPKKRLTDYGIRLLAKQKMKIYYSNLTESKFKKIYIKALKLNGNVALNIVRLLEMRLDVLVHRAKLAPSFRAARQLINHGYILVNNKEINICSYECNVGDVFRIHPKYINSMPIKQNILNSELNVPEHIEYIYRYLIFKLIKTPKYTNKTYPVPMNPESIVEFYSGRY</sequence>
<feature type="domain" description="Small ribosomal subunit protein uS4 N-terminal" evidence="10">
    <location>
        <begin position="3"/>
        <end position="93"/>
    </location>
</feature>
<dbReference type="SUPFAM" id="SSF55174">
    <property type="entry name" value="Alpha-L RNA-binding motif"/>
    <property type="match status" value="1"/>
</dbReference>
<dbReference type="NCBIfam" id="TIGR01017">
    <property type="entry name" value="rpsD_bact"/>
    <property type="match status" value="1"/>
</dbReference>
<evidence type="ECO:0000313" key="12">
    <source>
        <dbReference type="Proteomes" id="UP000228684"/>
    </source>
</evidence>
<dbReference type="InterPro" id="IPR036986">
    <property type="entry name" value="S4_RNA-bd_sf"/>
</dbReference>
<dbReference type="InterPro" id="IPR002942">
    <property type="entry name" value="S4_RNA-bd"/>
</dbReference>
<evidence type="ECO:0000256" key="4">
    <source>
        <dbReference type="ARBA" id="ARBA00022980"/>
    </source>
</evidence>
<dbReference type="SMART" id="SM01390">
    <property type="entry name" value="Ribosomal_S4"/>
    <property type="match status" value="1"/>
</dbReference>
<dbReference type="CDD" id="cd00165">
    <property type="entry name" value="S4"/>
    <property type="match status" value="1"/>
</dbReference>
<comment type="subunit">
    <text evidence="7">Part of the 30S ribosomal subunit. Contacts protein S5. The interaction surface between S4 and S5 is involved in control of translational fidelity.</text>
</comment>
<dbReference type="Gene3D" id="3.10.290.10">
    <property type="entry name" value="RNA-binding S4 domain"/>
    <property type="match status" value="1"/>
</dbReference>
<evidence type="ECO:0000256" key="3">
    <source>
        <dbReference type="ARBA" id="ARBA00022884"/>
    </source>
</evidence>
<comment type="caution">
    <text evidence="11">The sequence shown here is derived from an EMBL/GenBank/DDBJ whole genome shotgun (WGS) entry which is preliminary data.</text>
</comment>
<dbReference type="InterPro" id="IPR022801">
    <property type="entry name" value="Ribosomal_uS4"/>
</dbReference>
<dbReference type="Pfam" id="PF00163">
    <property type="entry name" value="Ribosomal_S4"/>
    <property type="match status" value="1"/>
</dbReference>
<name>A0ABX4MFE1_9HYPH</name>
<evidence type="ECO:0000259" key="10">
    <source>
        <dbReference type="SMART" id="SM01390"/>
    </source>
</evidence>
<comment type="function">
    <text evidence="7">With S5 and S12 plays an important role in translational accuracy.</text>
</comment>
<dbReference type="PANTHER" id="PTHR11831:SF4">
    <property type="entry name" value="SMALL RIBOSOMAL SUBUNIT PROTEIN US4M"/>
    <property type="match status" value="1"/>
</dbReference>
<dbReference type="PROSITE" id="PS50889">
    <property type="entry name" value="S4"/>
    <property type="match status" value="1"/>
</dbReference>
<dbReference type="NCBIfam" id="NF003717">
    <property type="entry name" value="PRK05327.1"/>
    <property type="match status" value="1"/>
</dbReference>
<evidence type="ECO:0000313" key="11">
    <source>
        <dbReference type="EMBL" id="PIM95325.1"/>
    </source>
</evidence>
<gene>
    <name evidence="7 11" type="primary">rpsD</name>
    <name evidence="11" type="ORF">magneo_214</name>
</gene>
<dbReference type="SMART" id="SM00363">
    <property type="entry name" value="S4"/>
    <property type="match status" value="1"/>
</dbReference>
<keyword evidence="3 7" id="KW-0694">RNA-binding</keyword>
<dbReference type="EMBL" id="NXGM01000058">
    <property type="protein sequence ID" value="PIM95325.1"/>
    <property type="molecule type" value="Genomic_DNA"/>
</dbReference>
<dbReference type="Proteomes" id="UP000228684">
    <property type="component" value="Unassembled WGS sequence"/>
</dbReference>
<keyword evidence="12" id="KW-1185">Reference proteome</keyword>
<dbReference type="PANTHER" id="PTHR11831">
    <property type="entry name" value="30S 40S RIBOSOMAL PROTEIN"/>
    <property type="match status" value="1"/>
</dbReference>
<dbReference type="InterPro" id="IPR001912">
    <property type="entry name" value="Ribosomal_uS4_N"/>
</dbReference>
<evidence type="ECO:0000256" key="8">
    <source>
        <dbReference type="RuleBase" id="RU003699"/>
    </source>
</evidence>
<evidence type="ECO:0000256" key="1">
    <source>
        <dbReference type="ARBA" id="ARBA00007465"/>
    </source>
</evidence>
<dbReference type="InterPro" id="IPR005709">
    <property type="entry name" value="Ribosomal_uS4_bac-type"/>
</dbReference>
<proteinExistence type="inferred from homology"/>
<evidence type="ECO:0000256" key="7">
    <source>
        <dbReference type="HAMAP-Rule" id="MF_01306"/>
    </source>
</evidence>